<evidence type="ECO:0000313" key="7">
    <source>
        <dbReference type="Proteomes" id="UP001058364"/>
    </source>
</evidence>
<organism evidence="6 7">
    <name type="scientific">Mesomycoplasma molare</name>
    <dbReference type="NCBI Taxonomy" id="171288"/>
    <lineage>
        <taxon>Bacteria</taxon>
        <taxon>Bacillati</taxon>
        <taxon>Mycoplasmatota</taxon>
        <taxon>Mycoplasmoidales</taxon>
        <taxon>Metamycoplasmataceae</taxon>
        <taxon>Mesomycoplasma</taxon>
    </lineage>
</organism>
<keyword evidence="7" id="KW-1185">Reference proteome</keyword>
<name>A0ABY5TTY9_9BACT</name>
<dbReference type="InterPro" id="IPR035472">
    <property type="entry name" value="RpiR-like_SIS"/>
</dbReference>
<protein>
    <submittedName>
        <fullName evidence="6">MurR/RpiR family transcriptional regulator</fullName>
    </submittedName>
</protein>
<accession>A0ABY5TTY9</accession>
<dbReference type="Gene3D" id="1.10.10.10">
    <property type="entry name" value="Winged helix-like DNA-binding domain superfamily/Winged helix DNA-binding domain"/>
    <property type="match status" value="1"/>
</dbReference>
<dbReference type="InterPro" id="IPR009057">
    <property type="entry name" value="Homeodomain-like_sf"/>
</dbReference>
<evidence type="ECO:0000256" key="3">
    <source>
        <dbReference type="ARBA" id="ARBA00023163"/>
    </source>
</evidence>
<dbReference type="PANTHER" id="PTHR30514:SF1">
    <property type="entry name" value="HTH-TYPE TRANSCRIPTIONAL REGULATOR HEXR-RELATED"/>
    <property type="match status" value="1"/>
</dbReference>
<dbReference type="InterPro" id="IPR036388">
    <property type="entry name" value="WH-like_DNA-bd_sf"/>
</dbReference>
<evidence type="ECO:0000256" key="2">
    <source>
        <dbReference type="ARBA" id="ARBA00023125"/>
    </source>
</evidence>
<evidence type="ECO:0000313" key="6">
    <source>
        <dbReference type="EMBL" id="UWD34132.1"/>
    </source>
</evidence>
<dbReference type="InterPro" id="IPR046348">
    <property type="entry name" value="SIS_dom_sf"/>
</dbReference>
<proteinExistence type="predicted"/>
<evidence type="ECO:0000259" key="5">
    <source>
        <dbReference type="PROSITE" id="PS51464"/>
    </source>
</evidence>
<dbReference type="RefSeq" id="WP_027123419.1">
    <property type="nucleotide sequence ID" value="NZ_CP103423.1"/>
</dbReference>
<dbReference type="Proteomes" id="UP001058364">
    <property type="component" value="Chromosome"/>
</dbReference>
<feature type="domain" description="HTH rpiR-type" evidence="4">
    <location>
        <begin position="1"/>
        <end position="77"/>
    </location>
</feature>
<reference evidence="6" key="1">
    <citation type="submission" date="2022-08" db="EMBL/GenBank/DDBJ databases">
        <title>Complete genome sequence of Mycoplasma molare type strain H 542.</title>
        <authorList>
            <person name="Spergser J."/>
        </authorList>
    </citation>
    <scope>NUCLEOTIDE SEQUENCE</scope>
    <source>
        <strain evidence="6">H 542</strain>
    </source>
</reference>
<dbReference type="PROSITE" id="PS51464">
    <property type="entry name" value="SIS"/>
    <property type="match status" value="1"/>
</dbReference>
<gene>
    <name evidence="6" type="ORF">NX772_03535</name>
</gene>
<dbReference type="InterPro" id="IPR047640">
    <property type="entry name" value="RpiR-like"/>
</dbReference>
<dbReference type="CDD" id="cd05013">
    <property type="entry name" value="SIS_RpiR"/>
    <property type="match status" value="1"/>
</dbReference>
<evidence type="ECO:0000259" key="4">
    <source>
        <dbReference type="PROSITE" id="PS51071"/>
    </source>
</evidence>
<feature type="domain" description="SIS" evidence="5">
    <location>
        <begin position="119"/>
        <end position="259"/>
    </location>
</feature>
<dbReference type="SUPFAM" id="SSF46689">
    <property type="entry name" value="Homeodomain-like"/>
    <property type="match status" value="1"/>
</dbReference>
<keyword evidence="1" id="KW-0805">Transcription regulation</keyword>
<dbReference type="PANTHER" id="PTHR30514">
    <property type="entry name" value="GLUCOKINASE"/>
    <property type="match status" value="1"/>
</dbReference>
<dbReference type="PROSITE" id="PS51071">
    <property type="entry name" value="HTH_RPIR"/>
    <property type="match status" value="1"/>
</dbReference>
<dbReference type="Pfam" id="PF01380">
    <property type="entry name" value="SIS"/>
    <property type="match status" value="1"/>
</dbReference>
<dbReference type="Gene3D" id="3.40.50.10490">
    <property type="entry name" value="Glucose-6-phosphate isomerase like protein, domain 1"/>
    <property type="match status" value="1"/>
</dbReference>
<dbReference type="SUPFAM" id="SSF53697">
    <property type="entry name" value="SIS domain"/>
    <property type="match status" value="1"/>
</dbReference>
<dbReference type="Pfam" id="PF01418">
    <property type="entry name" value="HTH_6"/>
    <property type="match status" value="1"/>
</dbReference>
<sequence length="278" mass="32397">MKQALFNRKEKERLTSTELKIINFAENNPKDFYDYSIKQLSKKNSVSISVISKLTKKVGFNSLKSMQFYVYHSYLNSQNIEENNDKNTESVILNKLFNYYRESIYQTAHLVDLNQIFQAVDLVLKSKSIFLYGAGSSFLSASELSINLQKIGINAISFKDFHSFLLITSQIKKDSNDAIMLFSKSCNTKEIKHVLKLFKEKSVPFYLITANKSMLNEFENIIIYQTLEQDKRLVSISSKINQQFVSDLLFLFVLQKKIKNFDEKYVENIKVLDDWNNN</sequence>
<keyword evidence="3" id="KW-0804">Transcription</keyword>
<dbReference type="InterPro" id="IPR000281">
    <property type="entry name" value="HTH_RpiR"/>
</dbReference>
<evidence type="ECO:0000256" key="1">
    <source>
        <dbReference type="ARBA" id="ARBA00023015"/>
    </source>
</evidence>
<dbReference type="InterPro" id="IPR001347">
    <property type="entry name" value="SIS_dom"/>
</dbReference>
<keyword evidence="2" id="KW-0238">DNA-binding</keyword>
<dbReference type="EMBL" id="CP103423">
    <property type="protein sequence ID" value="UWD34132.1"/>
    <property type="molecule type" value="Genomic_DNA"/>
</dbReference>